<dbReference type="GO" id="GO:0006412">
    <property type="term" value="P:translation"/>
    <property type="evidence" value="ECO:0007669"/>
    <property type="project" value="UniProtKB-UniRule"/>
</dbReference>
<evidence type="ECO:0000256" key="2">
    <source>
        <dbReference type="ARBA" id="ARBA00022980"/>
    </source>
</evidence>
<keyword evidence="3 5" id="KW-0687">Ribonucleoprotein</keyword>
<dbReference type="Pfam" id="PF00380">
    <property type="entry name" value="Ribosomal_S9"/>
    <property type="match status" value="1"/>
</dbReference>
<dbReference type="RefSeq" id="WP_186768485.1">
    <property type="nucleotide sequence ID" value="NZ_JACOMF010000001.1"/>
</dbReference>
<comment type="similarity">
    <text evidence="1 5 6">Belongs to the universal ribosomal protein uS9 family.</text>
</comment>
<dbReference type="GO" id="GO:0003735">
    <property type="term" value="F:structural constituent of ribosome"/>
    <property type="evidence" value="ECO:0007669"/>
    <property type="project" value="InterPro"/>
</dbReference>
<reference evidence="8" key="1">
    <citation type="submission" date="2020-08" db="EMBL/GenBank/DDBJ databases">
        <authorList>
            <person name="Hu Y."/>
            <person name="Nguyen S.V."/>
            <person name="Li F."/>
            <person name="Fanning S."/>
        </authorList>
    </citation>
    <scope>NUCLEOTIDE SEQUENCE</scope>
    <source>
        <strain evidence="8">SYSU D8009</strain>
    </source>
</reference>
<keyword evidence="2 5" id="KW-0689">Ribosomal protein</keyword>
<dbReference type="InterPro" id="IPR020568">
    <property type="entry name" value="Ribosomal_Su5_D2-typ_SF"/>
</dbReference>
<keyword evidence="9" id="KW-1185">Reference proteome</keyword>
<comment type="caution">
    <text evidence="8">The sequence shown here is derived from an EMBL/GenBank/DDBJ whole genome shotgun (WGS) entry which is preliminary data.</text>
</comment>
<name>A0A9X0UEP6_9PROT</name>
<dbReference type="NCBIfam" id="NF001099">
    <property type="entry name" value="PRK00132.1"/>
    <property type="match status" value="1"/>
</dbReference>
<dbReference type="InterPro" id="IPR014721">
    <property type="entry name" value="Ribsml_uS5_D2-typ_fold_subgr"/>
</dbReference>
<dbReference type="SUPFAM" id="SSF54211">
    <property type="entry name" value="Ribosomal protein S5 domain 2-like"/>
    <property type="match status" value="1"/>
</dbReference>
<evidence type="ECO:0000256" key="3">
    <source>
        <dbReference type="ARBA" id="ARBA00023274"/>
    </source>
</evidence>
<dbReference type="InterPro" id="IPR020574">
    <property type="entry name" value="Ribosomal_uS9_CS"/>
</dbReference>
<protein>
    <recommendedName>
        <fullName evidence="4 5">Small ribosomal subunit protein uS9</fullName>
    </recommendedName>
</protein>
<dbReference type="HAMAP" id="MF_00532_B">
    <property type="entry name" value="Ribosomal_uS9_B"/>
    <property type="match status" value="1"/>
</dbReference>
<evidence type="ECO:0000313" key="8">
    <source>
        <dbReference type="EMBL" id="MBC4013705.1"/>
    </source>
</evidence>
<dbReference type="AlphaFoldDB" id="A0A9X0UEP6"/>
<dbReference type="InterPro" id="IPR023035">
    <property type="entry name" value="Ribosomal_uS9_bac/plastid"/>
</dbReference>
<dbReference type="GO" id="GO:0003723">
    <property type="term" value="F:RNA binding"/>
    <property type="evidence" value="ECO:0007669"/>
    <property type="project" value="TreeGrafter"/>
</dbReference>
<dbReference type="InterPro" id="IPR000754">
    <property type="entry name" value="Ribosomal_uS9"/>
</dbReference>
<accession>A0A9X0UEP6</accession>
<gene>
    <name evidence="5 8" type="primary">rpsI</name>
    <name evidence="8" type="ORF">H7965_00090</name>
</gene>
<evidence type="ECO:0000256" key="7">
    <source>
        <dbReference type="SAM" id="MobiDB-lite"/>
    </source>
</evidence>
<sequence length="169" mass="18537">MSEQTSVPQTTGTLADLKALVQGTPAAGEAAAPLREAKRDAQGRSYATGRRKDAVARVWVKPGKGTITINDKPIGRYFARPVLRMLITQPFLVADRYQQFDVNATVVGGGLSGQAGAVRHGISRALTNYEPELRPILKKAGFLTRDPRVVERKKYGKAKARRSFQFSKR</sequence>
<dbReference type="FunFam" id="3.30.230.10:FF:000001">
    <property type="entry name" value="30S ribosomal protein S9"/>
    <property type="match status" value="1"/>
</dbReference>
<dbReference type="Proteomes" id="UP000600101">
    <property type="component" value="Unassembled WGS sequence"/>
</dbReference>
<proteinExistence type="inferred from homology"/>
<dbReference type="GO" id="GO:0022627">
    <property type="term" value="C:cytosolic small ribosomal subunit"/>
    <property type="evidence" value="ECO:0007669"/>
    <property type="project" value="TreeGrafter"/>
</dbReference>
<evidence type="ECO:0000256" key="5">
    <source>
        <dbReference type="HAMAP-Rule" id="MF_00532"/>
    </source>
</evidence>
<dbReference type="PROSITE" id="PS00360">
    <property type="entry name" value="RIBOSOMAL_S9"/>
    <property type="match status" value="1"/>
</dbReference>
<evidence type="ECO:0000313" key="9">
    <source>
        <dbReference type="Proteomes" id="UP000600101"/>
    </source>
</evidence>
<organism evidence="8 9">
    <name type="scientific">Siccirubricoccus deserti</name>
    <dbReference type="NCBI Taxonomy" id="2013562"/>
    <lineage>
        <taxon>Bacteria</taxon>
        <taxon>Pseudomonadati</taxon>
        <taxon>Pseudomonadota</taxon>
        <taxon>Alphaproteobacteria</taxon>
        <taxon>Acetobacterales</taxon>
        <taxon>Roseomonadaceae</taxon>
        <taxon>Siccirubricoccus</taxon>
    </lineage>
</organism>
<evidence type="ECO:0000256" key="1">
    <source>
        <dbReference type="ARBA" id="ARBA00005251"/>
    </source>
</evidence>
<evidence type="ECO:0000256" key="6">
    <source>
        <dbReference type="RuleBase" id="RU003815"/>
    </source>
</evidence>
<dbReference type="PANTHER" id="PTHR21569:SF1">
    <property type="entry name" value="SMALL RIBOSOMAL SUBUNIT PROTEIN US9M"/>
    <property type="match status" value="1"/>
</dbReference>
<dbReference type="EMBL" id="JACOMF010000001">
    <property type="protein sequence ID" value="MBC4013705.1"/>
    <property type="molecule type" value="Genomic_DNA"/>
</dbReference>
<dbReference type="PANTHER" id="PTHR21569">
    <property type="entry name" value="RIBOSOMAL PROTEIN S9"/>
    <property type="match status" value="1"/>
</dbReference>
<dbReference type="Gene3D" id="3.30.230.10">
    <property type="match status" value="1"/>
</dbReference>
<evidence type="ECO:0000256" key="4">
    <source>
        <dbReference type="ARBA" id="ARBA00035259"/>
    </source>
</evidence>
<feature type="region of interest" description="Disordered" evidence="7">
    <location>
        <begin position="28"/>
        <end position="48"/>
    </location>
</feature>